<proteinExistence type="predicted"/>
<protein>
    <submittedName>
        <fullName evidence="2">Glucose-1-phosphate cytidylyltransferase</fullName>
        <ecNumber evidence="2">2.7.7.33</ecNumber>
    </submittedName>
</protein>
<dbReference type="SUPFAM" id="SSF53448">
    <property type="entry name" value="Nucleotide-diphospho-sugar transferases"/>
    <property type="match status" value="1"/>
</dbReference>
<dbReference type="PANTHER" id="PTHR47183:SF1">
    <property type="entry name" value="GLUCOSE-1-PHOSPHATE CYTIDYLYLTRANSFERASE"/>
    <property type="match status" value="1"/>
</dbReference>
<sequence>MVKVILLAGGLGSRLAEETTRIPKPMVEIGGRPIIMHVMDIYSHWGFCDFIVAGGYKCMSIKAFFQNFHLSTADFTVALGSGSMTLQPTQPLDWNVSVVDTGLATMTGGRLLRLREWIGDETFMVTYADGVGNIDIEALLAFHENHGGLATVTAVQPPARFGSLDMDGDRVVEFSEKVRSRETWINGGFFVFEPGVLDYVPDLSEPLEASPLARLAADGELFAYRHDGFWHPMDTVRDRDHLDGLCQQDPAPWLTFSRAAGSAIPSAAHRNRTAQEPLRV</sequence>
<gene>
    <name evidence="2" type="primary">rfbF</name>
    <name evidence="2" type="ORF">J1C48_10590</name>
</gene>
<keyword evidence="3" id="KW-1185">Reference proteome</keyword>
<keyword evidence="2" id="KW-0548">Nucleotidyltransferase</keyword>
<dbReference type="AlphaFoldDB" id="A0A939FY49"/>
<organism evidence="2 3">
    <name type="scientific">Jiella flava</name>
    <dbReference type="NCBI Taxonomy" id="2816857"/>
    <lineage>
        <taxon>Bacteria</taxon>
        <taxon>Pseudomonadati</taxon>
        <taxon>Pseudomonadota</taxon>
        <taxon>Alphaproteobacteria</taxon>
        <taxon>Hyphomicrobiales</taxon>
        <taxon>Aurantimonadaceae</taxon>
        <taxon>Jiella</taxon>
    </lineage>
</organism>
<feature type="domain" description="Nucleotidyl transferase" evidence="1">
    <location>
        <begin position="3"/>
        <end position="205"/>
    </location>
</feature>
<reference evidence="2" key="1">
    <citation type="submission" date="2021-03" db="EMBL/GenBank/DDBJ databases">
        <title>Whole genome sequence of Jiella sp. CQZ9-1.</title>
        <authorList>
            <person name="Tuo L."/>
        </authorList>
    </citation>
    <scope>NUCLEOTIDE SEQUENCE</scope>
    <source>
        <strain evidence="2">CQZ9-1</strain>
    </source>
</reference>
<keyword evidence="2" id="KW-0808">Transferase</keyword>
<dbReference type="EMBL" id="JAFMPP010000008">
    <property type="protein sequence ID" value="MBO0663024.1"/>
    <property type="molecule type" value="Genomic_DNA"/>
</dbReference>
<dbReference type="Proteomes" id="UP000664122">
    <property type="component" value="Unassembled WGS sequence"/>
</dbReference>
<dbReference type="InterPro" id="IPR013446">
    <property type="entry name" value="G1P_cyt_trans-like"/>
</dbReference>
<dbReference type="CDD" id="cd02524">
    <property type="entry name" value="G1P_cytidylyltransferase"/>
    <property type="match status" value="1"/>
</dbReference>
<dbReference type="InterPro" id="IPR046981">
    <property type="entry name" value="G1P_cyt_trans"/>
</dbReference>
<dbReference type="GO" id="GO:0009243">
    <property type="term" value="P:O antigen biosynthetic process"/>
    <property type="evidence" value="ECO:0007669"/>
    <property type="project" value="InterPro"/>
</dbReference>
<dbReference type="NCBIfam" id="TIGR02623">
    <property type="entry name" value="G1P_cyt_trans"/>
    <property type="match status" value="1"/>
</dbReference>
<accession>A0A939FY49</accession>
<dbReference type="PANTHER" id="PTHR47183">
    <property type="entry name" value="GLUCOSE-1-PHOSPHATE CYTIDYLYLTRANSFERASE-RELATED"/>
    <property type="match status" value="1"/>
</dbReference>
<evidence type="ECO:0000259" key="1">
    <source>
        <dbReference type="Pfam" id="PF00483"/>
    </source>
</evidence>
<dbReference type="InterPro" id="IPR029044">
    <property type="entry name" value="Nucleotide-diphossugar_trans"/>
</dbReference>
<name>A0A939FY49_9HYPH</name>
<dbReference type="InterPro" id="IPR005835">
    <property type="entry name" value="NTP_transferase_dom"/>
</dbReference>
<dbReference type="RefSeq" id="WP_207257816.1">
    <property type="nucleotide sequence ID" value="NZ_JAFMPP010000008.1"/>
</dbReference>
<dbReference type="Gene3D" id="3.90.550.10">
    <property type="entry name" value="Spore Coat Polysaccharide Biosynthesis Protein SpsA, Chain A"/>
    <property type="match status" value="1"/>
</dbReference>
<comment type="caution">
    <text evidence="2">The sequence shown here is derived from an EMBL/GenBank/DDBJ whole genome shotgun (WGS) entry which is preliminary data.</text>
</comment>
<dbReference type="GO" id="GO:0047343">
    <property type="term" value="F:glucose-1-phosphate cytidylyltransferase activity"/>
    <property type="evidence" value="ECO:0007669"/>
    <property type="project" value="UniProtKB-EC"/>
</dbReference>
<dbReference type="EC" id="2.7.7.33" evidence="2"/>
<evidence type="ECO:0000313" key="2">
    <source>
        <dbReference type="EMBL" id="MBO0663024.1"/>
    </source>
</evidence>
<dbReference type="Pfam" id="PF00483">
    <property type="entry name" value="NTP_transferase"/>
    <property type="match status" value="1"/>
</dbReference>
<evidence type="ECO:0000313" key="3">
    <source>
        <dbReference type="Proteomes" id="UP000664122"/>
    </source>
</evidence>